<comment type="caution">
    <text evidence="2">The sequence shown here is derived from an EMBL/GenBank/DDBJ whole genome shotgun (WGS) entry which is preliminary data.</text>
</comment>
<protein>
    <submittedName>
        <fullName evidence="2">Uncharacterized protein</fullName>
    </submittedName>
</protein>
<feature type="chain" id="PRO_5020735026" evidence="1">
    <location>
        <begin position="19"/>
        <end position="111"/>
    </location>
</feature>
<dbReference type="Proteomes" id="UP000298663">
    <property type="component" value="Unassembled WGS sequence"/>
</dbReference>
<accession>A0A4U5MD67</accession>
<proteinExistence type="predicted"/>
<keyword evidence="1" id="KW-0732">Signal</keyword>
<evidence type="ECO:0000313" key="2">
    <source>
        <dbReference type="EMBL" id="TKR66763.1"/>
    </source>
</evidence>
<evidence type="ECO:0000256" key="1">
    <source>
        <dbReference type="SAM" id="SignalP"/>
    </source>
</evidence>
<keyword evidence="3" id="KW-1185">Reference proteome</keyword>
<organism evidence="2 3">
    <name type="scientific">Steinernema carpocapsae</name>
    <name type="common">Entomopathogenic nematode</name>
    <dbReference type="NCBI Taxonomy" id="34508"/>
    <lineage>
        <taxon>Eukaryota</taxon>
        <taxon>Metazoa</taxon>
        <taxon>Ecdysozoa</taxon>
        <taxon>Nematoda</taxon>
        <taxon>Chromadorea</taxon>
        <taxon>Rhabditida</taxon>
        <taxon>Tylenchina</taxon>
        <taxon>Panagrolaimomorpha</taxon>
        <taxon>Strongyloidoidea</taxon>
        <taxon>Steinernematidae</taxon>
        <taxon>Steinernema</taxon>
    </lineage>
</organism>
<name>A0A4U5MD67_STECR</name>
<feature type="signal peptide" evidence="1">
    <location>
        <begin position="1"/>
        <end position="18"/>
    </location>
</feature>
<dbReference type="EMBL" id="AZBU02000008">
    <property type="protein sequence ID" value="TKR66763.1"/>
    <property type="molecule type" value="Genomic_DNA"/>
</dbReference>
<dbReference type="AlphaFoldDB" id="A0A4U5MD67"/>
<evidence type="ECO:0000313" key="3">
    <source>
        <dbReference type="Proteomes" id="UP000298663"/>
    </source>
</evidence>
<sequence length="111" mass="12531">MTGLTLIYLALAVINAFAFPTVTLDDSTPLPDMTYVSPHPASGDYSSSEWPFFHSNPDFYDDPFDNYPEDPYEDYPELYGTYKPDNGFPMSATTSGYVFFPDHYPVLDSPM</sequence>
<gene>
    <name evidence="2" type="ORF">L596_023008</name>
</gene>
<reference evidence="2 3" key="1">
    <citation type="journal article" date="2015" name="Genome Biol.">
        <title>Comparative genomics of Steinernema reveals deeply conserved gene regulatory networks.</title>
        <authorList>
            <person name="Dillman A.R."/>
            <person name="Macchietto M."/>
            <person name="Porter C.F."/>
            <person name="Rogers A."/>
            <person name="Williams B."/>
            <person name="Antoshechkin I."/>
            <person name="Lee M.M."/>
            <person name="Goodwin Z."/>
            <person name="Lu X."/>
            <person name="Lewis E.E."/>
            <person name="Goodrich-Blair H."/>
            <person name="Stock S.P."/>
            <person name="Adams B.J."/>
            <person name="Sternberg P.W."/>
            <person name="Mortazavi A."/>
        </authorList>
    </citation>
    <scope>NUCLEOTIDE SEQUENCE [LARGE SCALE GENOMIC DNA]</scope>
    <source>
        <strain evidence="2 3">ALL</strain>
    </source>
</reference>
<reference evidence="2 3" key="2">
    <citation type="journal article" date="2019" name="G3 (Bethesda)">
        <title>Hybrid Assembly of the Genome of the Entomopathogenic Nematode Steinernema carpocapsae Identifies the X-Chromosome.</title>
        <authorList>
            <person name="Serra L."/>
            <person name="Macchietto M."/>
            <person name="Macias-Munoz A."/>
            <person name="McGill C.J."/>
            <person name="Rodriguez I.M."/>
            <person name="Rodriguez B."/>
            <person name="Murad R."/>
            <person name="Mortazavi A."/>
        </authorList>
    </citation>
    <scope>NUCLEOTIDE SEQUENCE [LARGE SCALE GENOMIC DNA]</scope>
    <source>
        <strain evidence="2 3">ALL</strain>
    </source>
</reference>